<dbReference type="SMART" id="SM00382">
    <property type="entry name" value="AAA"/>
    <property type="match status" value="1"/>
</dbReference>
<dbReference type="InterPro" id="IPR036390">
    <property type="entry name" value="WH_DNA-bd_sf"/>
</dbReference>
<dbReference type="SUPFAM" id="SSF52200">
    <property type="entry name" value="Toll/Interleukin receptor TIR domain"/>
    <property type="match status" value="1"/>
</dbReference>
<organism evidence="6 7">
    <name type="scientific">Microthlaspi erraticum</name>
    <dbReference type="NCBI Taxonomy" id="1685480"/>
    <lineage>
        <taxon>Eukaryota</taxon>
        <taxon>Viridiplantae</taxon>
        <taxon>Streptophyta</taxon>
        <taxon>Embryophyta</taxon>
        <taxon>Tracheophyta</taxon>
        <taxon>Spermatophyta</taxon>
        <taxon>Magnoliopsida</taxon>
        <taxon>eudicotyledons</taxon>
        <taxon>Gunneridae</taxon>
        <taxon>Pentapetalae</taxon>
        <taxon>rosids</taxon>
        <taxon>malvids</taxon>
        <taxon>Brassicales</taxon>
        <taxon>Brassicaceae</taxon>
        <taxon>Coluteocarpeae</taxon>
        <taxon>Microthlaspi</taxon>
    </lineage>
</organism>
<evidence type="ECO:0000256" key="2">
    <source>
        <dbReference type="ARBA" id="ARBA00022737"/>
    </source>
</evidence>
<dbReference type="Gene3D" id="3.80.10.10">
    <property type="entry name" value="Ribonuclease Inhibitor"/>
    <property type="match status" value="2"/>
</dbReference>
<reference evidence="6" key="1">
    <citation type="submission" date="2020-01" db="EMBL/GenBank/DDBJ databases">
        <authorList>
            <person name="Mishra B."/>
        </authorList>
    </citation>
    <scope>NUCLEOTIDE SEQUENCE [LARGE SCALE GENOMIC DNA]</scope>
</reference>
<dbReference type="InterPro" id="IPR027417">
    <property type="entry name" value="P-loop_NTPase"/>
</dbReference>
<keyword evidence="1" id="KW-0433">Leucine-rich repeat</keyword>
<evidence type="ECO:0000313" key="7">
    <source>
        <dbReference type="Proteomes" id="UP000467841"/>
    </source>
</evidence>
<dbReference type="SUPFAM" id="SSF52058">
    <property type="entry name" value="L domain-like"/>
    <property type="match status" value="1"/>
</dbReference>
<dbReference type="PANTHER" id="PTHR11017">
    <property type="entry name" value="LEUCINE-RICH REPEAT-CONTAINING PROTEIN"/>
    <property type="match status" value="1"/>
</dbReference>
<dbReference type="InterPro" id="IPR002182">
    <property type="entry name" value="NB-ARC"/>
</dbReference>
<proteinExistence type="predicted"/>
<dbReference type="GO" id="GO:0006952">
    <property type="term" value="P:defense response"/>
    <property type="evidence" value="ECO:0007669"/>
    <property type="project" value="UniProtKB-KW"/>
</dbReference>
<evidence type="ECO:0000256" key="4">
    <source>
        <dbReference type="ARBA" id="ARBA00023027"/>
    </source>
</evidence>
<sequence>MASSSSSSFTSHNNRFDVFPSYHGPDVRAGFLSHLRKQFSLDKIKMFNDQGIEKSQMIAASLKRAIRESKISIVILSKNYASSSWCLYELVEILECAKAEGQIVTTIFYGVDPYDVQNQTGDFGIAFNETFEMKTAAERWKWRQALTNVSKIPGEHLQDWDNEANMIQKIARDISDKLNVILSGDFDFMVGLEAHLRGIQSLLELDDDGVKMVAIYGPPGIGKTTIAGALHTLLSSSVFQLSCFMENLKGSFNSGLDEYGLKLCLQKQLLSKVGNQNGMSICCLGAGKDNLSDQKLLIILDDVDDLKQLEALANVTTWVGPGSRIVVTTENKELLQQHGINKTYHVVFPSSEEALEILCRYAFRQSYRHLGFQEFASRISELCGNLPLGLRVVGSSLHGKEQNEWEEVMRKLETILDHGDIEEVLRVGYESLQENEQTLFLHIAVFFNYKDSDLVKAMFADNNLDVKHALKALVDKSLIHVSNSGEIVMHKLLQQVATKAFRREEPWKRRILIDAQEICDVLECAEGTRAVSGISFDISGIKEVSVSKRAFTRMPNLRFLKVYKSKDDGNDTVHIPEEMEFPRRLRLLNWDAYPSRSLPPTFRSEYLVELDMKYSHLEKLWKGTQALTNLRKMDLSDSRKLKELPDLSNAPNLETLELSSCKSLVELPSSIANLHNLQELCMQSCTNLEVLPTNINLASLVKIDMSGCSRLRIFPDISTNVGQLFVSGTAVEEVPASICLWSRVRYIDLSHCMHLKRLTNLPTAVKCLNLSNSGVERITYCMRDLHGLEELNVSGCKKLETLPELPTSIIVVTAEDCESLARVTHPLNIPNAQLNFTNCFKLGGEARRLIIQRSFLDGIACLPGSVIPSVFNHRTKGNSLTIGPFSASSRFEACVIISPDQHQHTREDIYLGLRYRILGKSGDAIYRNPVSSLNPSESPEIQTKHLCIFHCDLPREEICLEVGIEILFELSNSACGPLDDCEITECGVRILTDEWERSSDDETKDNCGIDQVSDWSYEFEQVFKVLEDSEDEFVATSDSEASQDCD</sequence>
<dbReference type="SUPFAM" id="SSF46785">
    <property type="entry name" value="Winged helix' DNA-binding domain"/>
    <property type="match status" value="1"/>
</dbReference>
<keyword evidence="7" id="KW-1185">Reference proteome</keyword>
<dbReference type="Pfam" id="PF07725">
    <property type="entry name" value="LRR_3"/>
    <property type="match status" value="1"/>
</dbReference>
<evidence type="ECO:0000256" key="1">
    <source>
        <dbReference type="ARBA" id="ARBA00022614"/>
    </source>
</evidence>
<evidence type="ECO:0000259" key="5">
    <source>
        <dbReference type="PROSITE" id="PS50104"/>
    </source>
</evidence>
<dbReference type="InterPro" id="IPR003593">
    <property type="entry name" value="AAA+_ATPase"/>
</dbReference>
<feature type="domain" description="TIR" evidence="5">
    <location>
        <begin position="14"/>
        <end position="178"/>
    </location>
</feature>
<dbReference type="Gene3D" id="1.10.8.430">
    <property type="entry name" value="Helical domain of apoptotic protease-activating factors"/>
    <property type="match status" value="1"/>
</dbReference>
<keyword evidence="4" id="KW-0520">NAD</keyword>
<dbReference type="PROSITE" id="PS50104">
    <property type="entry name" value="TIR"/>
    <property type="match status" value="1"/>
</dbReference>
<evidence type="ECO:0000313" key="6">
    <source>
        <dbReference type="EMBL" id="CAA7053857.1"/>
    </source>
</evidence>
<dbReference type="SUPFAM" id="SSF52540">
    <property type="entry name" value="P-loop containing nucleoside triphosphate hydrolases"/>
    <property type="match status" value="1"/>
</dbReference>
<dbReference type="FunFam" id="3.40.50.10140:FF:000007">
    <property type="entry name" value="Disease resistance protein (TIR-NBS-LRR class)"/>
    <property type="match status" value="1"/>
</dbReference>
<evidence type="ECO:0000256" key="3">
    <source>
        <dbReference type="ARBA" id="ARBA00022821"/>
    </source>
</evidence>
<keyword evidence="2" id="KW-0677">Repeat</keyword>
<dbReference type="Pfam" id="PF00931">
    <property type="entry name" value="NB-ARC"/>
    <property type="match status" value="1"/>
</dbReference>
<dbReference type="InterPro" id="IPR032675">
    <property type="entry name" value="LRR_dom_sf"/>
</dbReference>
<dbReference type="PANTHER" id="PTHR11017:SF418">
    <property type="entry name" value="DISEASE RESISTANCE PROTEIN (TIR-NBS-LRR CLASS) FAMILY-RELATED"/>
    <property type="match status" value="1"/>
</dbReference>
<dbReference type="OrthoDB" id="1901675at2759"/>
<dbReference type="InterPro" id="IPR044974">
    <property type="entry name" value="Disease_R_plants"/>
</dbReference>
<dbReference type="EMBL" id="CACVBM020001551">
    <property type="protein sequence ID" value="CAA7053857.1"/>
    <property type="molecule type" value="Genomic_DNA"/>
</dbReference>
<dbReference type="InterPro" id="IPR011713">
    <property type="entry name" value="Leu-rich_rpt_3"/>
</dbReference>
<dbReference type="GO" id="GO:0043531">
    <property type="term" value="F:ADP binding"/>
    <property type="evidence" value="ECO:0007669"/>
    <property type="project" value="InterPro"/>
</dbReference>
<dbReference type="Gene3D" id="3.40.50.300">
    <property type="entry name" value="P-loop containing nucleotide triphosphate hydrolases"/>
    <property type="match status" value="1"/>
</dbReference>
<comment type="caution">
    <text evidence="6">The sequence shown here is derived from an EMBL/GenBank/DDBJ whole genome shotgun (WGS) entry which is preliminary data.</text>
</comment>
<dbReference type="AlphaFoldDB" id="A0A6D2L183"/>
<dbReference type="Pfam" id="PF01582">
    <property type="entry name" value="TIR"/>
    <property type="match status" value="1"/>
</dbReference>
<keyword evidence="3" id="KW-0611">Plant defense</keyword>
<dbReference type="PRINTS" id="PR00364">
    <property type="entry name" value="DISEASERSIST"/>
</dbReference>
<dbReference type="GO" id="GO:0007165">
    <property type="term" value="P:signal transduction"/>
    <property type="evidence" value="ECO:0007669"/>
    <property type="project" value="InterPro"/>
</dbReference>
<accession>A0A6D2L183</accession>
<dbReference type="InterPro" id="IPR000157">
    <property type="entry name" value="TIR_dom"/>
</dbReference>
<dbReference type="InterPro" id="IPR042197">
    <property type="entry name" value="Apaf_helical"/>
</dbReference>
<dbReference type="SMART" id="SM00255">
    <property type="entry name" value="TIR"/>
    <property type="match status" value="1"/>
</dbReference>
<dbReference type="FunFam" id="3.80.10.10:FF:000386">
    <property type="entry name" value="Disease resistance protein RPS4"/>
    <property type="match status" value="1"/>
</dbReference>
<gene>
    <name evidence="6" type="ORF">MERR_LOCUS41093</name>
</gene>
<dbReference type="Proteomes" id="UP000467841">
    <property type="component" value="Unassembled WGS sequence"/>
</dbReference>
<protein>
    <recommendedName>
        <fullName evidence="5">TIR domain-containing protein</fullName>
    </recommendedName>
</protein>
<dbReference type="Pfam" id="PF23282">
    <property type="entry name" value="WHD_ROQ1"/>
    <property type="match status" value="1"/>
</dbReference>
<name>A0A6D2L183_9BRAS</name>
<dbReference type="InterPro" id="IPR058192">
    <property type="entry name" value="WHD_ROQ1-like"/>
</dbReference>
<dbReference type="InterPro" id="IPR035897">
    <property type="entry name" value="Toll_tir_struct_dom_sf"/>
</dbReference>
<dbReference type="Gene3D" id="3.40.50.10140">
    <property type="entry name" value="Toll/interleukin-1 receptor homology (TIR) domain"/>
    <property type="match status" value="1"/>
</dbReference>